<dbReference type="InterPro" id="IPR032710">
    <property type="entry name" value="NTF2-like_dom_sf"/>
</dbReference>
<evidence type="ECO:0000313" key="3">
    <source>
        <dbReference type="Proteomes" id="UP001056429"/>
    </source>
</evidence>
<dbReference type="Proteomes" id="UP001056429">
    <property type="component" value="Unassembled WGS sequence"/>
</dbReference>
<feature type="domain" description="SnoaL-like" evidence="1">
    <location>
        <begin position="15"/>
        <end position="105"/>
    </location>
</feature>
<name>A0A9J6NXI6_9CLOT</name>
<sequence length="409" mass="47813">MTRKILVKPEDIIDIKDVLRRFQEGYTNRNVDNLDNYMNDLFINDDRIITVGTSRSEWCFGLNELRELLESDWKFWGDIVVDSENSKINSKDSTAWFLADCTLTWDTPEDFDEWCEDLVADYFEKEGRYINYKLMSKLAMMNLKLACLIDSSHGKKGLNVPLPVRLSGGLIKKNDKWFINKLHFSTPMSSYPEWRIDRDNVDSLKYYNEVKERMIKFNKKYSGESRETIIELLNGLQIKYLCKTANVKDTIKNMFLSYDDIYVVDPNENPAAIGSENIEKMILQQREKWDEMKLNINESIISIEGDTASIVSCGLLKKASTSDELLSKEWNNIKETLQKEGKGTDKLLEVQKQIAYAFKELSFGEESLWEFRFEALAVKEENKWKFHNIQFSYPSLYVLDGNYNMTPLL</sequence>
<dbReference type="Pfam" id="PF13474">
    <property type="entry name" value="SnoaL_3"/>
    <property type="match status" value="1"/>
</dbReference>
<evidence type="ECO:0000313" key="2">
    <source>
        <dbReference type="EMBL" id="MCM1989170.1"/>
    </source>
</evidence>
<dbReference type="RefSeq" id="WP_250858091.1">
    <property type="nucleotide sequence ID" value="NZ_JAGSOJ010000001.1"/>
</dbReference>
<dbReference type="AlphaFoldDB" id="A0A9J6NXI6"/>
<organism evidence="2 3">
    <name type="scientific">Oceanirhabdus seepicola</name>
    <dbReference type="NCBI Taxonomy" id="2828781"/>
    <lineage>
        <taxon>Bacteria</taxon>
        <taxon>Bacillati</taxon>
        <taxon>Bacillota</taxon>
        <taxon>Clostridia</taxon>
        <taxon>Eubacteriales</taxon>
        <taxon>Clostridiaceae</taxon>
        <taxon>Oceanirhabdus</taxon>
    </lineage>
</organism>
<keyword evidence="3" id="KW-1185">Reference proteome</keyword>
<proteinExistence type="predicted"/>
<reference evidence="2" key="1">
    <citation type="journal article" date="2021" name="mSystems">
        <title>Bacteria and Archaea Synergistically Convert Glycine Betaine to Biogenic Methane in the Formosa Cold Seep of the South China Sea.</title>
        <authorList>
            <person name="Li L."/>
            <person name="Zhang W."/>
            <person name="Zhang S."/>
            <person name="Song L."/>
            <person name="Sun Q."/>
            <person name="Zhang H."/>
            <person name="Xiang H."/>
            <person name="Dong X."/>
        </authorList>
    </citation>
    <scope>NUCLEOTIDE SEQUENCE</scope>
    <source>
        <strain evidence="2">ZWT</strain>
    </source>
</reference>
<reference evidence="2" key="2">
    <citation type="submission" date="2021-04" db="EMBL/GenBank/DDBJ databases">
        <authorList>
            <person name="Dong X."/>
        </authorList>
    </citation>
    <scope>NUCLEOTIDE SEQUENCE</scope>
    <source>
        <strain evidence="2">ZWT</strain>
    </source>
</reference>
<dbReference type="SUPFAM" id="SSF54427">
    <property type="entry name" value="NTF2-like"/>
    <property type="match status" value="1"/>
</dbReference>
<accession>A0A9J6NXI6</accession>
<protein>
    <submittedName>
        <fullName evidence="2">Nuclear transport factor 2 family protein</fullName>
    </submittedName>
</protein>
<dbReference type="InterPro" id="IPR037401">
    <property type="entry name" value="SnoaL-like"/>
</dbReference>
<gene>
    <name evidence="2" type="ORF">KDK92_05410</name>
</gene>
<evidence type="ECO:0000259" key="1">
    <source>
        <dbReference type="Pfam" id="PF13474"/>
    </source>
</evidence>
<comment type="caution">
    <text evidence="2">The sequence shown here is derived from an EMBL/GenBank/DDBJ whole genome shotgun (WGS) entry which is preliminary data.</text>
</comment>
<dbReference type="EMBL" id="JAGSOJ010000001">
    <property type="protein sequence ID" value="MCM1989170.1"/>
    <property type="molecule type" value="Genomic_DNA"/>
</dbReference>